<keyword evidence="5 12" id="KW-0812">Transmembrane</keyword>
<protein>
    <submittedName>
        <fullName evidence="13">Uncharacterized protein</fullName>
    </submittedName>
</protein>
<evidence type="ECO:0000256" key="8">
    <source>
        <dbReference type="ARBA" id="ARBA00023065"/>
    </source>
</evidence>
<evidence type="ECO:0000256" key="9">
    <source>
        <dbReference type="ARBA" id="ARBA00023136"/>
    </source>
</evidence>
<evidence type="ECO:0000256" key="4">
    <source>
        <dbReference type="ARBA" id="ARBA00022461"/>
    </source>
</evidence>
<sequence length="698" mass="80632">MNRHLGRKKTRRAWNVMKAIVILGCTVLALEQVVLLVEEYLSFPTNTLYVIEDVEEIPAPAFTFCPKPSVTSRFPPSLNSSYEVEAFLGGATFVEKFKKHAISLEFMIHTFTNDWMLYLVQSTVNGETIKPLYLGNDQEGIPFAIKIEVYVHDEREAFTYFHFFEPEQVILFDNSLTRLFIRPEVIQKRNKRTDPCIDDDDYSYTRACVFASGSQFMFQCKENCIWEKMQARDNNLARPSCLMPSLLTKEANLTIPECKNWKDETHSFSLIPHFLEKEKVTLLDLLSNIGGIVGICLGASLITLFDIAEMNIVTVREPLLLLLDSCEIVTGITRFRDQWHTIPNLEVGENDQRPSFSEAERQLFHEGFIRWRKTRSTHNIRKSIFILGCSVLALKQVMLLIEEYLLVPTNTLYVIEDADKIPAPAFTFCPRPSVTKQFPPRMFKWEEIREFLNGSTYAEAFNKISVSLHQLIVEAPNNDWLDLEDKVTVNGETIMSLRSGMGHWSERIYPEKYIGNEELGGYLYFKCFTLHLKREIPTGTKTCRETLFQLNLTAITNHTEARVEVYVHDVREAFTNSRFFEPEQVLLPKGTINRIFIRPVVIQRQSRRTDPCVMDEDYSSTRIPHFLEKEKVTLLDLLSNIGGIVGVCLGASLITLIDFIEKCFLSHRKHRLTKFGEWTIKPEVVEKRKAHQGNQLKY</sequence>
<dbReference type="OrthoDB" id="5874059at2759"/>
<reference evidence="13" key="1">
    <citation type="submission" date="2020-11" db="EMBL/GenBank/DDBJ databases">
        <authorList>
            <person name="Tran Van P."/>
        </authorList>
    </citation>
    <scope>NUCLEOTIDE SEQUENCE</scope>
</reference>
<evidence type="ECO:0000256" key="5">
    <source>
        <dbReference type="ARBA" id="ARBA00022692"/>
    </source>
</evidence>
<gene>
    <name evidence="13" type="ORF">DSTB1V02_LOCUS11419</name>
</gene>
<evidence type="ECO:0000256" key="2">
    <source>
        <dbReference type="ARBA" id="ARBA00007193"/>
    </source>
</evidence>
<dbReference type="EMBL" id="CAJPEV010003707">
    <property type="protein sequence ID" value="CAG0900377.1"/>
    <property type="molecule type" value="Genomic_DNA"/>
</dbReference>
<dbReference type="GO" id="GO:0005272">
    <property type="term" value="F:sodium channel activity"/>
    <property type="evidence" value="ECO:0007669"/>
    <property type="project" value="UniProtKB-KW"/>
</dbReference>
<dbReference type="EMBL" id="LR903224">
    <property type="protein sequence ID" value="CAD7251657.1"/>
    <property type="molecule type" value="Genomic_DNA"/>
</dbReference>
<keyword evidence="14" id="KW-1185">Reference proteome</keyword>
<keyword evidence="3 12" id="KW-0813">Transport</keyword>
<dbReference type="GO" id="GO:0016020">
    <property type="term" value="C:membrane"/>
    <property type="evidence" value="ECO:0007669"/>
    <property type="project" value="UniProtKB-SubCell"/>
</dbReference>
<dbReference type="Gene3D" id="1.10.287.770">
    <property type="entry name" value="YojJ-like"/>
    <property type="match status" value="2"/>
</dbReference>
<dbReference type="InterPro" id="IPR001873">
    <property type="entry name" value="ENaC"/>
</dbReference>
<keyword evidence="7" id="KW-0915">Sodium</keyword>
<evidence type="ECO:0000256" key="10">
    <source>
        <dbReference type="ARBA" id="ARBA00023201"/>
    </source>
</evidence>
<keyword evidence="8 12" id="KW-0406">Ion transport</keyword>
<proteinExistence type="inferred from homology"/>
<evidence type="ECO:0000256" key="1">
    <source>
        <dbReference type="ARBA" id="ARBA00004141"/>
    </source>
</evidence>
<name>A0A7R9FR04_9CRUS</name>
<dbReference type="Pfam" id="PF00858">
    <property type="entry name" value="ASC"/>
    <property type="match status" value="3"/>
</dbReference>
<evidence type="ECO:0000256" key="12">
    <source>
        <dbReference type="RuleBase" id="RU000679"/>
    </source>
</evidence>
<keyword evidence="11 12" id="KW-0407">Ion channel</keyword>
<organism evidence="13">
    <name type="scientific">Darwinula stevensoni</name>
    <dbReference type="NCBI Taxonomy" id="69355"/>
    <lineage>
        <taxon>Eukaryota</taxon>
        <taxon>Metazoa</taxon>
        <taxon>Ecdysozoa</taxon>
        <taxon>Arthropoda</taxon>
        <taxon>Crustacea</taxon>
        <taxon>Oligostraca</taxon>
        <taxon>Ostracoda</taxon>
        <taxon>Podocopa</taxon>
        <taxon>Podocopida</taxon>
        <taxon>Darwinulocopina</taxon>
        <taxon>Darwinuloidea</taxon>
        <taxon>Darwinulidae</taxon>
        <taxon>Darwinula</taxon>
    </lineage>
</organism>
<evidence type="ECO:0000256" key="6">
    <source>
        <dbReference type="ARBA" id="ARBA00022989"/>
    </source>
</evidence>
<comment type="similarity">
    <text evidence="2 12">Belongs to the amiloride-sensitive sodium channel (TC 1.A.6) family.</text>
</comment>
<evidence type="ECO:0000256" key="7">
    <source>
        <dbReference type="ARBA" id="ARBA00023053"/>
    </source>
</evidence>
<accession>A0A7R9FR04</accession>
<dbReference type="Proteomes" id="UP000677054">
    <property type="component" value="Unassembled WGS sequence"/>
</dbReference>
<evidence type="ECO:0000313" key="14">
    <source>
        <dbReference type="Proteomes" id="UP000677054"/>
    </source>
</evidence>
<evidence type="ECO:0000313" key="13">
    <source>
        <dbReference type="EMBL" id="CAD7251657.1"/>
    </source>
</evidence>
<comment type="subcellular location">
    <subcellularLocation>
        <location evidence="1">Membrane</location>
        <topology evidence="1">Multi-pass membrane protein</topology>
    </subcellularLocation>
</comment>
<keyword evidence="4 12" id="KW-0894">Sodium channel</keyword>
<keyword evidence="10 12" id="KW-0739">Sodium transport</keyword>
<evidence type="ECO:0000256" key="3">
    <source>
        <dbReference type="ARBA" id="ARBA00022448"/>
    </source>
</evidence>
<keyword evidence="6" id="KW-1133">Transmembrane helix</keyword>
<keyword evidence="9" id="KW-0472">Membrane</keyword>
<dbReference type="AlphaFoldDB" id="A0A7R9FR04"/>
<evidence type="ECO:0000256" key="11">
    <source>
        <dbReference type="ARBA" id="ARBA00023303"/>
    </source>
</evidence>